<evidence type="ECO:0000256" key="1">
    <source>
        <dbReference type="ARBA" id="ARBA00004123"/>
    </source>
</evidence>
<dbReference type="GO" id="GO:0005634">
    <property type="term" value="C:nucleus"/>
    <property type="evidence" value="ECO:0007669"/>
    <property type="project" value="UniProtKB-SubCell"/>
</dbReference>
<dbReference type="InterPro" id="IPR009057">
    <property type="entry name" value="Homeodomain-like_sf"/>
</dbReference>
<organism evidence="4 5">
    <name type="scientific">Tribolium castaneum</name>
    <name type="common">Red flour beetle</name>
    <dbReference type="NCBI Taxonomy" id="7070"/>
    <lineage>
        <taxon>Eukaryota</taxon>
        <taxon>Metazoa</taxon>
        <taxon>Ecdysozoa</taxon>
        <taxon>Arthropoda</taxon>
        <taxon>Hexapoda</taxon>
        <taxon>Insecta</taxon>
        <taxon>Pterygota</taxon>
        <taxon>Neoptera</taxon>
        <taxon>Endopterygota</taxon>
        <taxon>Coleoptera</taxon>
        <taxon>Polyphaga</taxon>
        <taxon>Cucujiformia</taxon>
        <taxon>Tenebrionidae</taxon>
        <taxon>Tenebrionidae incertae sedis</taxon>
        <taxon>Tribolium</taxon>
    </lineage>
</organism>
<dbReference type="EMBL" id="KQ971311">
    <property type="protein sequence ID" value="EEZ98846.1"/>
    <property type="molecule type" value="Genomic_DNA"/>
</dbReference>
<dbReference type="AlphaFoldDB" id="D6WCT8"/>
<dbReference type="HOGENOM" id="CLU_1252081_0_0_1"/>
<dbReference type="PhylomeDB" id="D6WCT8"/>
<evidence type="ECO:0000259" key="3">
    <source>
        <dbReference type="PROSITE" id="PS50090"/>
    </source>
</evidence>
<feature type="compositionally biased region" description="Polar residues" evidence="2">
    <location>
        <begin position="163"/>
        <end position="174"/>
    </location>
</feature>
<sequence length="221" mass="25921">MSFLQIVYDDEASDILSEEKLQDTSSLLLEGVNDITDDNTGQNVLDNVVQIEETPNIMVEWTRKETNFLLKKYNKYIVCTGPNKKFRTKRQLWQRVSQDIKNELKKNRSSAQCENRYKTILRKWRKQAGNESFEDVELVLTNNKRKGRKQAEKESTEDVEPVLTNNKPSSSGNEPNKETELLSQKDALADVLWKIFKQKEEGRERRHREKMELIKSLLQNN</sequence>
<name>D6WCT8_TRICA</name>
<dbReference type="SUPFAM" id="SSF46689">
    <property type="entry name" value="Homeodomain-like"/>
    <property type="match status" value="1"/>
</dbReference>
<reference evidence="4 5" key="1">
    <citation type="journal article" date="2008" name="Nature">
        <title>The genome of the model beetle and pest Tribolium castaneum.</title>
        <authorList>
            <consortium name="Tribolium Genome Sequencing Consortium"/>
            <person name="Richards S."/>
            <person name="Gibbs R.A."/>
            <person name="Weinstock G.M."/>
            <person name="Brown S.J."/>
            <person name="Denell R."/>
            <person name="Beeman R.W."/>
            <person name="Gibbs R."/>
            <person name="Beeman R.W."/>
            <person name="Brown S.J."/>
            <person name="Bucher G."/>
            <person name="Friedrich M."/>
            <person name="Grimmelikhuijzen C.J."/>
            <person name="Klingler M."/>
            <person name="Lorenzen M."/>
            <person name="Richards S."/>
            <person name="Roth S."/>
            <person name="Schroder R."/>
            <person name="Tautz D."/>
            <person name="Zdobnov E.M."/>
            <person name="Muzny D."/>
            <person name="Gibbs R.A."/>
            <person name="Weinstock G.M."/>
            <person name="Attaway T."/>
            <person name="Bell S."/>
            <person name="Buhay C.J."/>
            <person name="Chandrabose M.N."/>
            <person name="Chavez D."/>
            <person name="Clerk-Blankenburg K.P."/>
            <person name="Cree A."/>
            <person name="Dao M."/>
            <person name="Davis C."/>
            <person name="Chacko J."/>
            <person name="Dinh H."/>
            <person name="Dugan-Rocha S."/>
            <person name="Fowler G."/>
            <person name="Garner T.T."/>
            <person name="Garnes J."/>
            <person name="Gnirke A."/>
            <person name="Hawes A."/>
            <person name="Hernandez J."/>
            <person name="Hines S."/>
            <person name="Holder M."/>
            <person name="Hume J."/>
            <person name="Jhangiani S.N."/>
            <person name="Joshi V."/>
            <person name="Khan Z.M."/>
            <person name="Jackson L."/>
            <person name="Kovar C."/>
            <person name="Kowis A."/>
            <person name="Lee S."/>
            <person name="Lewis L.R."/>
            <person name="Margolis J."/>
            <person name="Morgan M."/>
            <person name="Nazareth L.V."/>
            <person name="Nguyen N."/>
            <person name="Okwuonu G."/>
            <person name="Parker D."/>
            <person name="Richards S."/>
            <person name="Ruiz S.J."/>
            <person name="Santibanez J."/>
            <person name="Savard J."/>
            <person name="Scherer S.E."/>
            <person name="Schneider B."/>
            <person name="Sodergren E."/>
            <person name="Tautz D."/>
            <person name="Vattahil S."/>
            <person name="Villasana D."/>
            <person name="White C.S."/>
            <person name="Wright R."/>
            <person name="Park Y."/>
            <person name="Beeman R.W."/>
            <person name="Lord J."/>
            <person name="Oppert B."/>
            <person name="Lorenzen M."/>
            <person name="Brown S."/>
            <person name="Wang L."/>
            <person name="Savard J."/>
            <person name="Tautz D."/>
            <person name="Richards S."/>
            <person name="Weinstock G."/>
            <person name="Gibbs R.A."/>
            <person name="Liu Y."/>
            <person name="Worley K."/>
            <person name="Weinstock G."/>
            <person name="Elsik C.G."/>
            <person name="Reese J.T."/>
            <person name="Elhaik E."/>
            <person name="Landan G."/>
            <person name="Graur D."/>
            <person name="Arensburger P."/>
            <person name="Atkinson P."/>
            <person name="Beeman R.W."/>
            <person name="Beidler J."/>
            <person name="Brown S.J."/>
            <person name="Demuth J.P."/>
            <person name="Drury D.W."/>
            <person name="Du Y.Z."/>
            <person name="Fujiwara H."/>
            <person name="Lorenzen M."/>
            <person name="Maselli V."/>
            <person name="Osanai M."/>
            <person name="Park Y."/>
            <person name="Robertson H.M."/>
            <person name="Tu Z."/>
            <person name="Wang J.J."/>
            <person name="Wang S."/>
            <person name="Richards S."/>
            <person name="Song H."/>
            <person name="Zhang L."/>
            <person name="Sodergren E."/>
            <person name="Werner D."/>
            <person name="Stanke M."/>
            <person name="Morgenstern B."/>
            <person name="Solovyev V."/>
            <person name="Kosarev P."/>
            <person name="Brown G."/>
            <person name="Chen H.C."/>
            <person name="Ermolaeva O."/>
            <person name="Hlavina W."/>
            <person name="Kapustin Y."/>
            <person name="Kiryutin B."/>
            <person name="Kitts P."/>
            <person name="Maglott D."/>
            <person name="Pruitt K."/>
            <person name="Sapojnikov V."/>
            <person name="Souvorov A."/>
            <person name="Mackey A.J."/>
            <person name="Waterhouse R.M."/>
            <person name="Wyder S."/>
            <person name="Zdobnov E.M."/>
            <person name="Zdobnov E.M."/>
            <person name="Wyder S."/>
            <person name="Kriventseva E.V."/>
            <person name="Kadowaki T."/>
            <person name="Bork P."/>
            <person name="Aranda M."/>
            <person name="Bao R."/>
            <person name="Beermann A."/>
            <person name="Berns N."/>
            <person name="Bolognesi R."/>
            <person name="Bonneton F."/>
            <person name="Bopp D."/>
            <person name="Brown S.J."/>
            <person name="Bucher G."/>
            <person name="Butts T."/>
            <person name="Chaumot A."/>
            <person name="Denell R.E."/>
            <person name="Ferrier D.E."/>
            <person name="Friedrich M."/>
            <person name="Gordon C.M."/>
            <person name="Jindra M."/>
            <person name="Klingler M."/>
            <person name="Lan Q."/>
            <person name="Lattorff H.M."/>
            <person name="Laudet V."/>
            <person name="von Levetsow C."/>
            <person name="Liu Z."/>
            <person name="Lutz R."/>
            <person name="Lynch J.A."/>
            <person name="da Fonseca R.N."/>
            <person name="Posnien N."/>
            <person name="Reuter R."/>
            <person name="Roth S."/>
            <person name="Savard J."/>
            <person name="Schinko J.B."/>
            <person name="Schmitt C."/>
            <person name="Schoppmeier M."/>
            <person name="Schroder R."/>
            <person name="Shippy T.D."/>
            <person name="Simonnet F."/>
            <person name="Marques-Souza H."/>
            <person name="Tautz D."/>
            <person name="Tomoyasu Y."/>
            <person name="Trauner J."/>
            <person name="Van der Zee M."/>
            <person name="Vervoort M."/>
            <person name="Wittkopp N."/>
            <person name="Wimmer E.A."/>
            <person name="Yang X."/>
            <person name="Jones A.K."/>
            <person name="Sattelle D.B."/>
            <person name="Ebert P.R."/>
            <person name="Nelson D."/>
            <person name="Scott J.G."/>
            <person name="Beeman R.W."/>
            <person name="Muthukrishnan S."/>
            <person name="Kramer K.J."/>
            <person name="Arakane Y."/>
            <person name="Beeman R.W."/>
            <person name="Zhu Q."/>
            <person name="Hogenkamp D."/>
            <person name="Dixit R."/>
            <person name="Oppert B."/>
            <person name="Jiang H."/>
            <person name="Zou Z."/>
            <person name="Marshall J."/>
            <person name="Elpidina E."/>
            <person name="Vinokurov K."/>
            <person name="Oppert C."/>
            <person name="Zou Z."/>
            <person name="Evans J."/>
            <person name="Lu Z."/>
            <person name="Zhao P."/>
            <person name="Sumathipala N."/>
            <person name="Altincicek B."/>
            <person name="Vilcinskas A."/>
            <person name="Williams M."/>
            <person name="Hultmark D."/>
            <person name="Hetru C."/>
            <person name="Jiang H."/>
            <person name="Grimmelikhuijzen C.J."/>
            <person name="Hauser F."/>
            <person name="Cazzamali G."/>
            <person name="Williamson M."/>
            <person name="Park Y."/>
            <person name="Li B."/>
            <person name="Tanaka Y."/>
            <person name="Predel R."/>
            <person name="Neupert S."/>
            <person name="Schachtner J."/>
            <person name="Verleyen P."/>
            <person name="Raible F."/>
            <person name="Bork P."/>
            <person name="Friedrich M."/>
            <person name="Walden K.K."/>
            <person name="Robertson H.M."/>
            <person name="Angeli S."/>
            <person name="Foret S."/>
            <person name="Bucher G."/>
            <person name="Schuetz S."/>
            <person name="Maleszka R."/>
            <person name="Wimmer E.A."/>
            <person name="Beeman R.W."/>
            <person name="Lorenzen M."/>
            <person name="Tomoyasu Y."/>
            <person name="Miller S.C."/>
            <person name="Grossmann D."/>
            <person name="Bucher G."/>
        </authorList>
    </citation>
    <scope>NUCLEOTIDE SEQUENCE [LARGE SCALE GENOMIC DNA]</scope>
    <source>
        <strain evidence="4 5">Georgia GA2</strain>
    </source>
</reference>
<dbReference type="SMART" id="SM00717">
    <property type="entry name" value="SANT"/>
    <property type="match status" value="1"/>
</dbReference>
<evidence type="ECO:0000313" key="4">
    <source>
        <dbReference type="EMBL" id="EEZ98846.1"/>
    </source>
</evidence>
<reference evidence="4 5" key="2">
    <citation type="journal article" date="2010" name="Nucleic Acids Res.">
        <title>BeetleBase in 2010: revisions to provide comprehensive genomic information for Tribolium castaneum.</title>
        <authorList>
            <person name="Kim H.S."/>
            <person name="Murphy T."/>
            <person name="Xia J."/>
            <person name="Caragea D."/>
            <person name="Park Y."/>
            <person name="Beeman R.W."/>
            <person name="Lorenzen M.D."/>
            <person name="Butcher S."/>
            <person name="Manak J.R."/>
            <person name="Brown S.J."/>
        </authorList>
    </citation>
    <scope>GENOME REANNOTATION</scope>
    <source>
        <strain evidence="4 5">Georgia GA2</strain>
    </source>
</reference>
<gene>
    <name evidence="4" type="primary">GLEAN_04456</name>
    <name evidence="4" type="ORF">TcasGA2_TC004456</name>
</gene>
<feature type="domain" description="Myb-like" evidence="3">
    <location>
        <begin position="61"/>
        <end position="121"/>
    </location>
</feature>
<dbReference type="eggNOG" id="ENOG502SAG3">
    <property type="taxonomic scope" value="Eukaryota"/>
</dbReference>
<feature type="region of interest" description="Disordered" evidence="2">
    <location>
        <begin position="144"/>
        <end position="183"/>
    </location>
</feature>
<accession>D6WCT8</accession>
<dbReference type="PROSITE" id="PS50090">
    <property type="entry name" value="MYB_LIKE"/>
    <property type="match status" value="1"/>
</dbReference>
<evidence type="ECO:0000256" key="2">
    <source>
        <dbReference type="SAM" id="MobiDB-lite"/>
    </source>
</evidence>
<dbReference type="Proteomes" id="UP000007266">
    <property type="component" value="Linkage group 2"/>
</dbReference>
<protein>
    <recommendedName>
        <fullName evidence="3">Myb-like domain-containing protein</fullName>
    </recommendedName>
</protein>
<proteinExistence type="predicted"/>
<dbReference type="OMA" id="FAITENR"/>
<evidence type="ECO:0000313" key="5">
    <source>
        <dbReference type="Proteomes" id="UP000007266"/>
    </source>
</evidence>
<keyword evidence="5" id="KW-1185">Reference proteome</keyword>
<dbReference type="Gene3D" id="1.10.10.60">
    <property type="entry name" value="Homeodomain-like"/>
    <property type="match status" value="1"/>
</dbReference>
<dbReference type="InterPro" id="IPR001005">
    <property type="entry name" value="SANT/Myb"/>
</dbReference>
<comment type="subcellular location">
    <subcellularLocation>
        <location evidence="1">Nucleus</location>
    </subcellularLocation>
</comment>